<protein>
    <submittedName>
        <fullName evidence="1">Uncharacterized protein</fullName>
    </submittedName>
</protein>
<comment type="caution">
    <text evidence="1">The sequence shown here is derived from an EMBL/GenBank/DDBJ whole genome shotgun (WGS) entry which is preliminary data.</text>
</comment>
<organism evidence="1 2">
    <name type="scientific">Paenibacillus jamilae</name>
    <dbReference type="NCBI Taxonomy" id="114136"/>
    <lineage>
        <taxon>Bacteria</taxon>
        <taxon>Bacillati</taxon>
        <taxon>Bacillota</taxon>
        <taxon>Bacilli</taxon>
        <taxon>Bacillales</taxon>
        <taxon>Paenibacillaceae</taxon>
        <taxon>Paenibacillus</taxon>
    </lineage>
</organism>
<sequence>MAMGRIQGVAPKEKAQTFLLAKLKFDVIMILGLLLKRQNPGHGTGFPCVGFCLFFLYTDLQ</sequence>
<reference evidence="1 2" key="1">
    <citation type="journal article" date="2016" name="Front. Microbiol.">
        <title>Genomic Resource of Rice Seed Associated Bacteria.</title>
        <authorList>
            <person name="Midha S."/>
            <person name="Bansal K."/>
            <person name="Sharma S."/>
            <person name="Kumar N."/>
            <person name="Patil P.P."/>
            <person name="Chaudhry V."/>
            <person name="Patil P.B."/>
        </authorList>
    </citation>
    <scope>NUCLEOTIDE SEQUENCE [LARGE SCALE GENOMIC DNA]</scope>
    <source>
        <strain evidence="1 2">NS115</strain>
    </source>
</reference>
<proteinExistence type="predicted"/>
<keyword evidence="2" id="KW-1185">Reference proteome</keyword>
<dbReference type="Proteomes" id="UP000074866">
    <property type="component" value="Unassembled WGS sequence"/>
</dbReference>
<gene>
    <name evidence="1" type="ORF">NS115_00600</name>
</gene>
<accession>A0ACC5A0Y6</accession>
<evidence type="ECO:0000313" key="2">
    <source>
        <dbReference type="Proteomes" id="UP000074866"/>
    </source>
</evidence>
<dbReference type="EMBL" id="LDRX01000003">
    <property type="protein sequence ID" value="KTS85285.1"/>
    <property type="molecule type" value="Genomic_DNA"/>
</dbReference>
<evidence type="ECO:0000313" key="1">
    <source>
        <dbReference type="EMBL" id="KTS85285.1"/>
    </source>
</evidence>
<name>A0ACC5A0Y6_9BACL</name>